<evidence type="ECO:0000256" key="1">
    <source>
        <dbReference type="ARBA" id="ARBA00015004"/>
    </source>
</evidence>
<evidence type="ECO:0000313" key="5">
    <source>
        <dbReference type="Proteomes" id="UP000663887"/>
    </source>
</evidence>
<organism evidence="4 5">
    <name type="scientific">Rotaria magnacalcarata</name>
    <dbReference type="NCBI Taxonomy" id="392030"/>
    <lineage>
        <taxon>Eukaryota</taxon>
        <taxon>Metazoa</taxon>
        <taxon>Spiralia</taxon>
        <taxon>Gnathifera</taxon>
        <taxon>Rotifera</taxon>
        <taxon>Eurotatoria</taxon>
        <taxon>Bdelloidea</taxon>
        <taxon>Philodinida</taxon>
        <taxon>Philodinidae</taxon>
        <taxon>Rotaria</taxon>
    </lineage>
</organism>
<proteinExistence type="predicted"/>
<dbReference type="SUPFAM" id="SSF74924">
    <property type="entry name" value="Cap-Gly domain"/>
    <property type="match status" value="1"/>
</dbReference>
<dbReference type="PROSITE" id="PS50245">
    <property type="entry name" value="CAP_GLY_2"/>
    <property type="match status" value="1"/>
</dbReference>
<evidence type="ECO:0000313" key="4">
    <source>
        <dbReference type="EMBL" id="CAF1975910.1"/>
    </source>
</evidence>
<comment type="caution">
    <text evidence="4">The sequence shown here is derived from an EMBL/GenBank/DDBJ whole genome shotgun (WGS) entry which is preliminary data.</text>
</comment>
<sequence length="568" mass="66860">MKIGDHILVDGKHPATLCYFGLVDNHPGEWIGIEWWNQQGKHNGTYNGKFYYKTKNPSNGSFIRRQRIQFGNSFTQAIQKQYIKSFSNDYINDDINYSLFGKQYSDYVLDLSSLIRIDLSCQWVNEFDDNHQIYKNLNQIKELNIRQNLITNWSQLWIILETYFPRLEIINVSNSRMKLDLNPSNEFIFLKEFILIDTDNDCDLYENIFKYFPNLINIHLDLNRLSFISEIFVERIKNLTNLSLSDNPTLIHWDPFINRLGILKHLQELIINNCGIETIKLINQDDSIELFPSLKYLYMSDNKICLYSSINELSRIKSLMSFSILRNPIYGLNQIENETAKQMIIARLPNLTHLNRVSISRDERRGAEIDYLQSYAQDYFDKKLDFINEHRQYQLLIEKHGEPLKPIVNQQSKKGLCIRSDLLRIIFEFGDENETKIEKKIPSSMTIAKLKTFVRRLFSSQLTNDIQFNLFVVIDKKHKELISNDYQDIQFYLGNYYRLYAVSGRLRQSRAMGFTFSVHPESFGQLITTWEPNDKFGDPHDLALSVNGRSLYVGEIRPNRIDSFNVLN</sequence>
<dbReference type="InterPro" id="IPR032675">
    <property type="entry name" value="LRR_dom_sf"/>
</dbReference>
<dbReference type="SMART" id="SM01052">
    <property type="entry name" value="CAP_GLY"/>
    <property type="match status" value="1"/>
</dbReference>
<name>A0A816M4D6_9BILA</name>
<evidence type="ECO:0000259" key="3">
    <source>
        <dbReference type="PROSITE" id="PS50245"/>
    </source>
</evidence>
<accession>A0A816M4D6</accession>
<evidence type="ECO:0000256" key="2">
    <source>
        <dbReference type="ARBA" id="ARBA00030180"/>
    </source>
</evidence>
<dbReference type="SUPFAM" id="SSF52058">
    <property type="entry name" value="L domain-like"/>
    <property type="match status" value="1"/>
</dbReference>
<dbReference type="AlphaFoldDB" id="A0A816M4D6"/>
<dbReference type="InterPro" id="IPR000938">
    <property type="entry name" value="CAP-Gly_domain"/>
</dbReference>
<dbReference type="EMBL" id="CAJNRG010000100">
    <property type="protein sequence ID" value="CAF1975910.1"/>
    <property type="molecule type" value="Genomic_DNA"/>
</dbReference>
<protein>
    <recommendedName>
        <fullName evidence="1">Tubulin-specific chaperone E</fullName>
    </recommendedName>
    <alternativeName>
        <fullName evidence="2">Tubulin-folding cofactor E</fullName>
    </alternativeName>
</protein>
<reference evidence="4" key="1">
    <citation type="submission" date="2021-02" db="EMBL/GenBank/DDBJ databases">
        <authorList>
            <person name="Nowell W R."/>
        </authorList>
    </citation>
    <scope>NUCLEOTIDE SEQUENCE</scope>
</reference>
<feature type="domain" description="CAP-Gly" evidence="3">
    <location>
        <begin position="21"/>
        <end position="64"/>
    </location>
</feature>
<dbReference type="Pfam" id="PF01302">
    <property type="entry name" value="CAP_GLY"/>
    <property type="match status" value="1"/>
</dbReference>
<dbReference type="Proteomes" id="UP000663887">
    <property type="component" value="Unassembled WGS sequence"/>
</dbReference>
<dbReference type="Gene3D" id="3.10.20.90">
    <property type="entry name" value="Phosphatidylinositol 3-kinase Catalytic Subunit, Chain A, domain 1"/>
    <property type="match status" value="1"/>
</dbReference>
<gene>
    <name evidence="4" type="ORF">XDN619_LOCUS2125</name>
</gene>
<dbReference type="Gene3D" id="2.30.30.190">
    <property type="entry name" value="CAP Gly-rich-like domain"/>
    <property type="match status" value="1"/>
</dbReference>
<dbReference type="InterPro" id="IPR036859">
    <property type="entry name" value="CAP-Gly_dom_sf"/>
</dbReference>
<dbReference type="Gene3D" id="3.80.10.10">
    <property type="entry name" value="Ribonuclease Inhibitor"/>
    <property type="match status" value="2"/>
</dbReference>